<dbReference type="HOGENOM" id="CLU_068979_8_1_2"/>
<dbReference type="InParanoid" id="H9ZZH6"/>
<accession>H9ZZH6</accession>
<dbReference type="InterPro" id="IPR000868">
    <property type="entry name" value="Isochorismatase-like_dom"/>
</dbReference>
<dbReference type="RefSeq" id="WP_014557282.1">
    <property type="nucleotide sequence ID" value="NC_017461.1"/>
</dbReference>
<dbReference type="Gene3D" id="3.40.50.850">
    <property type="entry name" value="Isochorismatase-like"/>
    <property type="match status" value="1"/>
</dbReference>
<evidence type="ECO:0000313" key="3">
    <source>
        <dbReference type="EMBL" id="AFH42133.1"/>
    </source>
</evidence>
<dbReference type="STRING" id="1163730.FFONT_0141"/>
<dbReference type="GeneID" id="12449206"/>
<dbReference type="SUPFAM" id="SSF52499">
    <property type="entry name" value="Isochorismatase-like hydrolases"/>
    <property type="match status" value="1"/>
</dbReference>
<gene>
    <name evidence="3" type="ordered locus">FFONT_0141</name>
</gene>
<keyword evidence="4" id="KW-1185">Reference proteome</keyword>
<organism evidence="3 4">
    <name type="scientific">Fervidicoccus fontis (strain DSM 19380 / JCM 18336 / VKM B-2539 / Kam940)</name>
    <dbReference type="NCBI Taxonomy" id="1163730"/>
    <lineage>
        <taxon>Archaea</taxon>
        <taxon>Thermoproteota</taxon>
        <taxon>Thermoprotei</taxon>
        <taxon>Fervidicoccales</taxon>
        <taxon>Fervidicoccaceae</taxon>
        <taxon>Fervidicoccus</taxon>
    </lineage>
</organism>
<dbReference type="PANTHER" id="PTHR43540:SF1">
    <property type="entry name" value="ISOCHORISMATASE HYDROLASE"/>
    <property type="match status" value="1"/>
</dbReference>
<keyword evidence="1 3" id="KW-0378">Hydrolase</keyword>
<dbReference type="AlphaFoldDB" id="H9ZZH6"/>
<evidence type="ECO:0000259" key="2">
    <source>
        <dbReference type="Pfam" id="PF00857"/>
    </source>
</evidence>
<dbReference type="EMBL" id="CP003423">
    <property type="protein sequence ID" value="AFH42133.1"/>
    <property type="molecule type" value="Genomic_DNA"/>
</dbReference>
<reference evidence="3 4" key="2">
    <citation type="journal article" date="2014" name="Extremophiles">
        <title>Analysis of the complete genome of Fervidococcus fontis confirms the distinct phylogenetic position of the order Fervidicoccales and suggests its environmental function.</title>
        <authorList>
            <person name="Lebedinsky A.V."/>
            <person name="Mardanov A.V."/>
            <person name="Kublanov I.V."/>
            <person name="Gumerov V.M."/>
            <person name="Beletsky A.V."/>
            <person name="Perevalova A.A."/>
            <person name="Bidzhieva S.Kh."/>
            <person name="Bonch-Osmolovskaya E.A."/>
            <person name="Skryabin K.G."/>
            <person name="Ravin N.V."/>
        </authorList>
    </citation>
    <scope>NUCLEOTIDE SEQUENCE [LARGE SCALE GENOMIC DNA]</scope>
    <source>
        <strain evidence="4">DSM 19380 / VKM B-2539 / Kam940</strain>
    </source>
</reference>
<dbReference type="OrthoDB" id="202119at2157"/>
<dbReference type="Pfam" id="PF00857">
    <property type="entry name" value="Isochorismatase"/>
    <property type="match status" value="1"/>
</dbReference>
<dbReference type="GO" id="GO:0016787">
    <property type="term" value="F:hydrolase activity"/>
    <property type="evidence" value="ECO:0007669"/>
    <property type="project" value="UniProtKB-KW"/>
</dbReference>
<reference evidence="4" key="1">
    <citation type="submission" date="2012-03" db="EMBL/GenBank/DDBJ databases">
        <title>Fervidicoccus fontis complete genome analysis confirms its distinct phylogenetic position and predicts its environmental function.</title>
        <authorList>
            <person name="Lebedinsky A.V."/>
            <person name="Mardanov A.V."/>
            <person name="Gumerov V.M."/>
            <person name="Beletsky A.V."/>
            <person name="Kublanov I.V."/>
            <person name="Perevalova A.A."/>
            <person name="Bonch-Osmolovskaya E.A."/>
            <person name="Ravin N.V."/>
            <person name="Skryabin K.G."/>
        </authorList>
    </citation>
    <scope>NUCLEOTIDE SEQUENCE [LARGE SCALE GENOMIC DNA]</scope>
    <source>
        <strain evidence="4">DSM 19380 / VKM B-2539 / Kam940</strain>
    </source>
</reference>
<dbReference type="eggNOG" id="arCOG01943">
    <property type="taxonomic scope" value="Archaea"/>
</dbReference>
<dbReference type="KEGG" id="ffo:FFONT_0141"/>
<feature type="domain" description="Isochorismatase-like" evidence="2">
    <location>
        <begin position="34"/>
        <end position="221"/>
    </location>
</feature>
<dbReference type="Proteomes" id="UP000007391">
    <property type="component" value="Chromosome"/>
</dbReference>
<sequence>MKEPTFKKYQNLYYKFIPEGDFWEKMKPKKDKVALVIVDVQKGFLEEAKMIKEKHGHAYLYDRLVQVTIPNIKKLLDFFRENKLPVVHAVIGSYRTDGKDRSPVQSRPGWNYSLQIIGTSSQEEVDELRPLKDEIVVYKTTDSALNGTSLGHILRWMGIEHVVVTGIVTDQCVAGTVRDLADWGFIVYVVEDATAAISQEYHEMELRIINQIYAKVVSTEEIIEDLK</sequence>
<dbReference type="InterPro" id="IPR050272">
    <property type="entry name" value="Isochorismatase-like_hydrls"/>
</dbReference>
<evidence type="ECO:0000256" key="1">
    <source>
        <dbReference type="ARBA" id="ARBA00022801"/>
    </source>
</evidence>
<proteinExistence type="predicted"/>
<evidence type="ECO:0000313" key="4">
    <source>
        <dbReference type="Proteomes" id="UP000007391"/>
    </source>
</evidence>
<dbReference type="PANTHER" id="PTHR43540">
    <property type="entry name" value="PEROXYUREIDOACRYLATE/UREIDOACRYLATE AMIDOHYDROLASE-RELATED"/>
    <property type="match status" value="1"/>
</dbReference>
<name>H9ZZH6_FERFK</name>
<protein>
    <submittedName>
        <fullName evidence="3">Isochorismatase hydrolase</fullName>
    </submittedName>
</protein>
<dbReference type="CDD" id="cd00431">
    <property type="entry name" value="cysteine_hydrolases"/>
    <property type="match status" value="1"/>
</dbReference>
<dbReference type="InterPro" id="IPR036380">
    <property type="entry name" value="Isochorismatase-like_sf"/>
</dbReference>